<dbReference type="InterPro" id="IPR008984">
    <property type="entry name" value="SMAD_FHA_dom_sf"/>
</dbReference>
<dbReference type="Pfam" id="PF00498">
    <property type="entry name" value="FHA"/>
    <property type="match status" value="1"/>
</dbReference>
<keyword evidence="3" id="KW-0862">Zinc</keyword>
<keyword evidence="2" id="KW-0863">Zinc-finger</keyword>
<evidence type="ECO:0000256" key="2">
    <source>
        <dbReference type="ARBA" id="ARBA00022771"/>
    </source>
</evidence>
<reference evidence="7" key="1">
    <citation type="submission" date="2023-07" db="EMBL/GenBank/DDBJ databases">
        <authorList>
            <consortium name="AG Swart"/>
            <person name="Singh M."/>
            <person name="Singh A."/>
            <person name="Seah K."/>
            <person name="Emmerich C."/>
        </authorList>
    </citation>
    <scope>NUCLEOTIDE SEQUENCE</scope>
    <source>
        <strain evidence="7">DP1</strain>
    </source>
</reference>
<dbReference type="SUPFAM" id="SSF49879">
    <property type="entry name" value="SMAD/FHA domain"/>
    <property type="match status" value="1"/>
</dbReference>
<evidence type="ECO:0000256" key="3">
    <source>
        <dbReference type="ARBA" id="ARBA00022833"/>
    </source>
</evidence>
<feature type="domain" description="FHA" evidence="5">
    <location>
        <begin position="317"/>
        <end position="366"/>
    </location>
</feature>
<comment type="caution">
    <text evidence="7">The sequence shown here is derived from an EMBL/GenBank/DDBJ whole genome shotgun (WGS) entry which is preliminary data.</text>
</comment>
<evidence type="ECO:0000313" key="8">
    <source>
        <dbReference type="Proteomes" id="UP001295684"/>
    </source>
</evidence>
<dbReference type="PROSITE" id="PS51292">
    <property type="entry name" value="ZF_RING_CH"/>
    <property type="match status" value="1"/>
</dbReference>
<feature type="compositionally biased region" description="Basic and acidic residues" evidence="4">
    <location>
        <begin position="566"/>
        <end position="587"/>
    </location>
</feature>
<dbReference type="Pfam" id="PF12906">
    <property type="entry name" value="RINGv"/>
    <property type="match status" value="1"/>
</dbReference>
<dbReference type="GO" id="GO:0008270">
    <property type="term" value="F:zinc ion binding"/>
    <property type="evidence" value="ECO:0007669"/>
    <property type="project" value="UniProtKB-KW"/>
</dbReference>
<feature type="compositionally biased region" description="Low complexity" evidence="4">
    <location>
        <begin position="588"/>
        <end position="598"/>
    </location>
</feature>
<dbReference type="InterPro" id="IPR000253">
    <property type="entry name" value="FHA_dom"/>
</dbReference>
<sequence length="614" mass="71043">MVKLIPSAESESEFVYKKFIIKDSCYIDLENELLHKSPIINHKEDGFDPLSCIVYKGGKYWIYHGKDFQEDEIIDTKKPSVWLVLNDVNKYSLKDLIDPKYGYRIKQGDILRFGKVRFKVKQISSKDELDHSFKENCTKAKSKILRKKSFTHSYESMKFFETSSQIIDSLETSAAMKRSNSSVHKRDSKAKICRVCLDEDEIRNEENPLIAPCSCSGSVQYIHLNCLKQWNRSNRKTREAEYVNSYHWEKQECGICKDLFGLEFQQGDKLHKILDYKEPTTQNFMVLESFSKNNSKTLHVIEIPNEQAAMKNKIVDLFVGRVSRLNIRITDASVSRIHSRILFCDGEFYLMDLNSKFGTLVRQKYPLPIPYKRGYTLALQIIEAYMEISPEFPCCPCFKPKRNNAKVSPDTQGVRHFKTIAEHIPANFRKYFELLDDFIADKEEDSHAKDSLRKGENNVIEERFDEDSSEFESELNRSISDNSVVPMQNGTAAHRREQSQKLVHPESQLVSPYHNENEEEKGFPHRNSRNLMHRRIASNMESNVSIGGTSSDKYGSSVFTTQHRSHMDIHRFNKTKEEAKEKPKELDSSLGRDLSLGSIPQNPMVSNISVEEDS</sequence>
<gene>
    <name evidence="7" type="ORF">ECRASSUSDP1_LOCUS1137</name>
</gene>
<evidence type="ECO:0000313" key="7">
    <source>
        <dbReference type="EMBL" id="CAI2359843.1"/>
    </source>
</evidence>
<feature type="domain" description="RING-CH-type" evidence="6">
    <location>
        <begin position="185"/>
        <end position="263"/>
    </location>
</feature>
<keyword evidence="8" id="KW-1185">Reference proteome</keyword>
<dbReference type="InterPro" id="IPR011016">
    <property type="entry name" value="Znf_RING-CH"/>
</dbReference>
<dbReference type="CDD" id="cd16495">
    <property type="entry name" value="RING_CH-C4HC3_MARCH"/>
    <property type="match status" value="1"/>
</dbReference>
<evidence type="ECO:0000256" key="1">
    <source>
        <dbReference type="ARBA" id="ARBA00022723"/>
    </source>
</evidence>
<name>A0AAD1U5T5_EUPCR</name>
<keyword evidence="1" id="KW-0479">Metal-binding</keyword>
<evidence type="ECO:0000256" key="4">
    <source>
        <dbReference type="SAM" id="MobiDB-lite"/>
    </source>
</evidence>
<dbReference type="SMART" id="SM00744">
    <property type="entry name" value="RINGv"/>
    <property type="match status" value="1"/>
</dbReference>
<evidence type="ECO:0000259" key="6">
    <source>
        <dbReference type="PROSITE" id="PS51292"/>
    </source>
</evidence>
<dbReference type="InterPro" id="IPR013083">
    <property type="entry name" value="Znf_RING/FYVE/PHD"/>
</dbReference>
<dbReference type="AlphaFoldDB" id="A0AAD1U5T5"/>
<dbReference type="PANTHER" id="PTHR46210:SF1">
    <property type="entry name" value="FHA DOMAIN-CONTAINING PROTEIN"/>
    <property type="match status" value="1"/>
</dbReference>
<dbReference type="Gene3D" id="2.60.200.20">
    <property type="match status" value="1"/>
</dbReference>
<dbReference type="CDD" id="cd00060">
    <property type="entry name" value="FHA"/>
    <property type="match status" value="1"/>
</dbReference>
<dbReference type="Proteomes" id="UP001295684">
    <property type="component" value="Unassembled WGS sequence"/>
</dbReference>
<dbReference type="SUPFAM" id="SSF57850">
    <property type="entry name" value="RING/U-box"/>
    <property type="match status" value="1"/>
</dbReference>
<evidence type="ECO:0000259" key="5">
    <source>
        <dbReference type="PROSITE" id="PS50006"/>
    </source>
</evidence>
<feature type="region of interest" description="Disordered" evidence="4">
    <location>
        <begin position="566"/>
        <end position="614"/>
    </location>
</feature>
<organism evidence="7 8">
    <name type="scientific">Euplotes crassus</name>
    <dbReference type="NCBI Taxonomy" id="5936"/>
    <lineage>
        <taxon>Eukaryota</taxon>
        <taxon>Sar</taxon>
        <taxon>Alveolata</taxon>
        <taxon>Ciliophora</taxon>
        <taxon>Intramacronucleata</taxon>
        <taxon>Spirotrichea</taxon>
        <taxon>Hypotrichia</taxon>
        <taxon>Euplotida</taxon>
        <taxon>Euplotidae</taxon>
        <taxon>Moneuplotes</taxon>
    </lineage>
</organism>
<protein>
    <submittedName>
        <fullName evidence="7">Uncharacterized protein</fullName>
    </submittedName>
</protein>
<feature type="compositionally biased region" description="Polar residues" evidence="4">
    <location>
        <begin position="599"/>
        <end position="614"/>
    </location>
</feature>
<proteinExistence type="predicted"/>
<dbReference type="PANTHER" id="PTHR46210">
    <property type="entry name" value="FHA DOMAIN-CONTAINING PROTEIN"/>
    <property type="match status" value="1"/>
</dbReference>
<dbReference type="Gene3D" id="3.30.40.10">
    <property type="entry name" value="Zinc/RING finger domain, C3HC4 (zinc finger)"/>
    <property type="match status" value="1"/>
</dbReference>
<dbReference type="EMBL" id="CAMPGE010001075">
    <property type="protein sequence ID" value="CAI2359843.1"/>
    <property type="molecule type" value="Genomic_DNA"/>
</dbReference>
<dbReference type="PROSITE" id="PS50006">
    <property type="entry name" value="FHA_DOMAIN"/>
    <property type="match status" value="1"/>
</dbReference>
<accession>A0AAD1U5T5</accession>